<feature type="transmembrane region" description="Helical" evidence="1">
    <location>
        <begin position="168"/>
        <end position="187"/>
    </location>
</feature>
<dbReference type="Proteomes" id="UP001172778">
    <property type="component" value="Unassembled WGS sequence"/>
</dbReference>
<organism evidence="3 4">
    <name type="scientific">Parachitinimonas caeni</name>
    <dbReference type="NCBI Taxonomy" id="3031301"/>
    <lineage>
        <taxon>Bacteria</taxon>
        <taxon>Pseudomonadati</taxon>
        <taxon>Pseudomonadota</taxon>
        <taxon>Betaproteobacteria</taxon>
        <taxon>Neisseriales</taxon>
        <taxon>Chitinibacteraceae</taxon>
        <taxon>Parachitinimonas</taxon>
    </lineage>
</organism>
<dbReference type="GO" id="GO:0016746">
    <property type="term" value="F:acyltransferase activity"/>
    <property type="evidence" value="ECO:0007669"/>
    <property type="project" value="UniProtKB-KW"/>
</dbReference>
<keyword evidence="1" id="KW-0472">Membrane</keyword>
<evidence type="ECO:0000256" key="1">
    <source>
        <dbReference type="SAM" id="Phobius"/>
    </source>
</evidence>
<feature type="domain" description="Acyltransferase 3" evidence="2">
    <location>
        <begin position="15"/>
        <end position="332"/>
    </location>
</feature>
<gene>
    <name evidence="3" type="ORF">PZA18_02425</name>
</gene>
<feature type="transmembrane region" description="Helical" evidence="1">
    <location>
        <begin position="20"/>
        <end position="39"/>
    </location>
</feature>
<accession>A0ABT7DS56</accession>
<dbReference type="InterPro" id="IPR050879">
    <property type="entry name" value="Acyltransferase_3"/>
</dbReference>
<dbReference type="PANTHER" id="PTHR23028:SF53">
    <property type="entry name" value="ACYL_TRANSF_3 DOMAIN-CONTAINING PROTEIN"/>
    <property type="match status" value="1"/>
</dbReference>
<evidence type="ECO:0000259" key="2">
    <source>
        <dbReference type="Pfam" id="PF01757"/>
    </source>
</evidence>
<dbReference type="RefSeq" id="WP_284099189.1">
    <property type="nucleotide sequence ID" value="NZ_JARRAF010000002.1"/>
</dbReference>
<comment type="caution">
    <text evidence="3">The sequence shown here is derived from an EMBL/GenBank/DDBJ whole genome shotgun (WGS) entry which is preliminary data.</text>
</comment>
<evidence type="ECO:0000313" key="4">
    <source>
        <dbReference type="Proteomes" id="UP001172778"/>
    </source>
</evidence>
<dbReference type="EC" id="2.3.-.-" evidence="3"/>
<feature type="transmembrane region" description="Helical" evidence="1">
    <location>
        <begin position="310"/>
        <end position="331"/>
    </location>
</feature>
<feature type="transmembrane region" description="Helical" evidence="1">
    <location>
        <begin position="59"/>
        <end position="78"/>
    </location>
</feature>
<proteinExistence type="predicted"/>
<feature type="transmembrane region" description="Helical" evidence="1">
    <location>
        <begin position="282"/>
        <end position="304"/>
    </location>
</feature>
<dbReference type="Pfam" id="PF01757">
    <property type="entry name" value="Acyl_transf_3"/>
    <property type="match status" value="1"/>
</dbReference>
<feature type="transmembrane region" description="Helical" evidence="1">
    <location>
        <begin position="146"/>
        <end position="162"/>
    </location>
</feature>
<name>A0ABT7DS56_9NEIS</name>
<keyword evidence="4" id="KW-1185">Reference proteome</keyword>
<reference evidence="3" key="1">
    <citation type="submission" date="2023-03" db="EMBL/GenBank/DDBJ databases">
        <title>Chitinimonas shenzhenensis gen. nov., sp. nov., a novel member of family Burkholderiaceae isolated from activated sludge collected in Shen Zhen, China.</title>
        <authorList>
            <person name="Wang X."/>
        </authorList>
    </citation>
    <scope>NUCLEOTIDE SEQUENCE</scope>
    <source>
        <strain evidence="3">DQS-5</strain>
    </source>
</reference>
<sequence>MAPERPEHWRLTRLYELDLLRLLAAAAVLLFHYGFRGYIADDLCRMPTPTLGLVARYGYLGVELFFLISGFVILLSAEGRNATEFVKARALRLFPALWLACSLTAATAWLLSDARFTPTLGDYFANMALLAGFIGRPLVDGSYWSLYVEIVFYAAIAAAIALRQLGQIELWLILWLALACLIDLFPFGNAGFKALFNYAPYFVGGCVAYRRYSLGTSPLRQGLFVASWVLASAHALRDAAYLSERYAVRFEPLVVTSLIAVFFGGFWLLARHRTTAWRQPRWAIWGALTYPLYLIHQHIGYMLFNRLYPAWPSWLLVSSCSALVLALAWLIHHHAELPLRRWLQGLLWRS</sequence>
<keyword evidence="3" id="KW-0808">Transferase</keyword>
<dbReference type="InterPro" id="IPR002656">
    <property type="entry name" value="Acyl_transf_3_dom"/>
</dbReference>
<keyword evidence="1" id="KW-1133">Transmembrane helix</keyword>
<feature type="transmembrane region" description="Helical" evidence="1">
    <location>
        <begin position="90"/>
        <end position="111"/>
    </location>
</feature>
<feature type="transmembrane region" description="Helical" evidence="1">
    <location>
        <begin position="252"/>
        <end position="270"/>
    </location>
</feature>
<evidence type="ECO:0000313" key="3">
    <source>
        <dbReference type="EMBL" id="MDK2122902.1"/>
    </source>
</evidence>
<dbReference type="EMBL" id="JARRAF010000002">
    <property type="protein sequence ID" value="MDK2122902.1"/>
    <property type="molecule type" value="Genomic_DNA"/>
</dbReference>
<keyword evidence="3" id="KW-0012">Acyltransferase</keyword>
<dbReference type="PANTHER" id="PTHR23028">
    <property type="entry name" value="ACETYLTRANSFERASE"/>
    <property type="match status" value="1"/>
</dbReference>
<protein>
    <submittedName>
        <fullName evidence="3">Acyltransferase</fullName>
        <ecNumber evidence="3">2.3.-.-</ecNumber>
    </submittedName>
</protein>
<keyword evidence="1" id="KW-0812">Transmembrane</keyword>